<protein>
    <submittedName>
        <fullName evidence="6">NPH3 domain</fullName>
    </submittedName>
</protein>
<comment type="caution">
    <text evidence="6">The sequence shown here is derived from an EMBL/GenBank/DDBJ whole genome shotgun (WGS) entry which is preliminary data.</text>
</comment>
<keyword evidence="7" id="KW-1185">Reference proteome</keyword>
<feature type="domain" description="NPH3" evidence="5">
    <location>
        <begin position="22"/>
        <end position="294"/>
    </location>
</feature>
<name>A0AAN8YTJ0_9MAGN</name>
<evidence type="ECO:0000259" key="5">
    <source>
        <dbReference type="PROSITE" id="PS51649"/>
    </source>
</evidence>
<dbReference type="AlphaFoldDB" id="A0AAN8YTJ0"/>
<dbReference type="PROSITE" id="PS51649">
    <property type="entry name" value="NPH3"/>
    <property type="match status" value="1"/>
</dbReference>
<evidence type="ECO:0000313" key="7">
    <source>
        <dbReference type="Proteomes" id="UP001370490"/>
    </source>
</evidence>
<dbReference type="PANTHER" id="PTHR32370">
    <property type="entry name" value="OS12G0117600 PROTEIN"/>
    <property type="match status" value="1"/>
</dbReference>
<keyword evidence="1" id="KW-0833">Ubl conjugation pathway</keyword>
<keyword evidence="3" id="KW-0175">Coiled coil</keyword>
<dbReference type="EMBL" id="JBAMMX010000028">
    <property type="protein sequence ID" value="KAK6912152.1"/>
    <property type="molecule type" value="Genomic_DNA"/>
</dbReference>
<reference evidence="6 7" key="1">
    <citation type="submission" date="2023-12" db="EMBL/GenBank/DDBJ databases">
        <title>A high-quality genome assembly for Dillenia turbinata (Dilleniales).</title>
        <authorList>
            <person name="Chanderbali A."/>
        </authorList>
    </citation>
    <scope>NUCLEOTIDE SEQUENCE [LARGE SCALE GENOMIC DNA]</scope>
    <source>
        <strain evidence="6">LSX21</strain>
        <tissue evidence="6">Leaf</tissue>
    </source>
</reference>
<dbReference type="InterPro" id="IPR043454">
    <property type="entry name" value="NPH3/RPT2-like"/>
</dbReference>
<sequence>MKKVTLQELQNYPGKPSQFAAECWIDDACILDMDYFVKTITGIKAKGVRPDLIGSIISHYASKWLPELSGDDVTKNITSFEESPESVSASWMKKRFFVETLVGILPPEKDSIPCNFLLRLLRIANMVGVEPAYRAELERRISRQLDQASLKELMIPAFSHTCGTLLDVELVLRLVNRFVNMDEAVKSGAAIVKVAKLVDFYLAEAAVDSNMTLPEFVTLAEALPAYARATYDGLYRAIDTYLKAHSGVSKHERKSLCRLIDSRKLSPEASLHAAQNERLPVRTVIQVLFSEQNKLNRNVDWSGSFSGTRSPSVGLEPTARCMSKREVVAQQTEIRRLREDVLRLQNQCHAMQLQVERLLEKKKGFFKWKKVGVPMFKATSVAENVIHESSGGANGEDGFAGGQTPMDIKAKLGKGRTPPKWRKSLS</sequence>
<evidence type="ECO:0000313" key="6">
    <source>
        <dbReference type="EMBL" id="KAK6912152.1"/>
    </source>
</evidence>
<dbReference type="Proteomes" id="UP001370490">
    <property type="component" value="Unassembled WGS sequence"/>
</dbReference>
<organism evidence="6 7">
    <name type="scientific">Dillenia turbinata</name>
    <dbReference type="NCBI Taxonomy" id="194707"/>
    <lineage>
        <taxon>Eukaryota</taxon>
        <taxon>Viridiplantae</taxon>
        <taxon>Streptophyta</taxon>
        <taxon>Embryophyta</taxon>
        <taxon>Tracheophyta</taxon>
        <taxon>Spermatophyta</taxon>
        <taxon>Magnoliopsida</taxon>
        <taxon>eudicotyledons</taxon>
        <taxon>Gunneridae</taxon>
        <taxon>Pentapetalae</taxon>
        <taxon>Dilleniales</taxon>
        <taxon>Dilleniaceae</taxon>
        <taxon>Dillenia</taxon>
    </lineage>
</organism>
<feature type="coiled-coil region" evidence="3">
    <location>
        <begin position="327"/>
        <end position="361"/>
    </location>
</feature>
<dbReference type="InterPro" id="IPR027356">
    <property type="entry name" value="NPH3_dom"/>
</dbReference>
<evidence type="ECO:0000256" key="4">
    <source>
        <dbReference type="SAM" id="MobiDB-lite"/>
    </source>
</evidence>
<proteinExistence type="inferred from homology"/>
<comment type="similarity">
    <text evidence="2">Belongs to the NPH3 family.</text>
</comment>
<feature type="region of interest" description="Disordered" evidence="4">
    <location>
        <begin position="389"/>
        <end position="426"/>
    </location>
</feature>
<feature type="compositionally biased region" description="Basic residues" evidence="4">
    <location>
        <begin position="411"/>
        <end position="426"/>
    </location>
</feature>
<feature type="compositionally biased region" description="Gly residues" evidence="4">
    <location>
        <begin position="392"/>
        <end position="401"/>
    </location>
</feature>
<dbReference type="Pfam" id="PF03000">
    <property type="entry name" value="NPH3"/>
    <property type="match status" value="1"/>
</dbReference>
<evidence type="ECO:0000256" key="1">
    <source>
        <dbReference type="ARBA" id="ARBA00022786"/>
    </source>
</evidence>
<gene>
    <name evidence="6" type="ORF">RJ641_024245</name>
</gene>
<evidence type="ECO:0000256" key="3">
    <source>
        <dbReference type="SAM" id="Coils"/>
    </source>
</evidence>
<evidence type="ECO:0000256" key="2">
    <source>
        <dbReference type="PROSITE-ProRule" id="PRU00982"/>
    </source>
</evidence>
<accession>A0AAN8YTJ0</accession>